<reference evidence="1" key="1">
    <citation type="journal article" date="2014" name="Front. Microbiol.">
        <title>High frequency of phylogenetically diverse reductive dehalogenase-homologous genes in deep subseafloor sedimentary metagenomes.</title>
        <authorList>
            <person name="Kawai M."/>
            <person name="Futagami T."/>
            <person name="Toyoda A."/>
            <person name="Takaki Y."/>
            <person name="Nishi S."/>
            <person name="Hori S."/>
            <person name="Arai W."/>
            <person name="Tsubouchi T."/>
            <person name="Morono Y."/>
            <person name="Uchiyama I."/>
            <person name="Ito T."/>
            <person name="Fujiyama A."/>
            <person name="Inagaki F."/>
            <person name="Takami H."/>
        </authorList>
    </citation>
    <scope>NUCLEOTIDE SEQUENCE</scope>
    <source>
        <strain evidence="1">Expedition CK06-06</strain>
    </source>
</reference>
<gene>
    <name evidence="1" type="ORF">S06H3_52796</name>
</gene>
<comment type="caution">
    <text evidence="1">The sequence shown here is derived from an EMBL/GenBank/DDBJ whole genome shotgun (WGS) entry which is preliminary data.</text>
</comment>
<name>X1R8V4_9ZZZZ</name>
<dbReference type="EMBL" id="BARV01033607">
    <property type="protein sequence ID" value="GAI52024.1"/>
    <property type="molecule type" value="Genomic_DNA"/>
</dbReference>
<accession>X1R8V4</accession>
<feature type="non-terminal residue" evidence="1">
    <location>
        <position position="1"/>
    </location>
</feature>
<evidence type="ECO:0000313" key="1">
    <source>
        <dbReference type="EMBL" id="GAI52024.1"/>
    </source>
</evidence>
<dbReference type="AlphaFoldDB" id="X1R8V4"/>
<protein>
    <submittedName>
        <fullName evidence="1">Uncharacterized protein</fullName>
    </submittedName>
</protein>
<sequence length="70" mass="7399">AGLNVTLSVGGITVINDLPLAWFGTTGSMDLSAHVAASQVLNGGRVELYLRETVAQAAMTCDYQLLFEPM</sequence>
<proteinExistence type="predicted"/>
<organism evidence="1">
    <name type="scientific">marine sediment metagenome</name>
    <dbReference type="NCBI Taxonomy" id="412755"/>
    <lineage>
        <taxon>unclassified sequences</taxon>
        <taxon>metagenomes</taxon>
        <taxon>ecological metagenomes</taxon>
    </lineage>
</organism>